<keyword evidence="2" id="KW-0813">Transport</keyword>
<keyword evidence="3 6" id="KW-0812">Transmembrane</keyword>
<dbReference type="RefSeq" id="WP_379878717.1">
    <property type="nucleotide sequence ID" value="NZ_JBHPON010000001.1"/>
</dbReference>
<feature type="transmembrane region" description="Helical" evidence="6">
    <location>
        <begin position="54"/>
        <end position="77"/>
    </location>
</feature>
<dbReference type="EMBL" id="JBHPON010000001">
    <property type="protein sequence ID" value="MFC6035743.1"/>
    <property type="molecule type" value="Genomic_DNA"/>
</dbReference>
<dbReference type="InterPro" id="IPR036259">
    <property type="entry name" value="MFS_trans_sf"/>
</dbReference>
<feature type="transmembrane region" description="Helical" evidence="6">
    <location>
        <begin position="221"/>
        <end position="239"/>
    </location>
</feature>
<feature type="transmembrane region" description="Helical" evidence="6">
    <location>
        <begin position="259"/>
        <end position="280"/>
    </location>
</feature>
<keyword evidence="9" id="KW-1185">Reference proteome</keyword>
<comment type="caution">
    <text evidence="8">The sequence shown here is derived from an EMBL/GenBank/DDBJ whole genome shotgun (WGS) entry which is preliminary data.</text>
</comment>
<dbReference type="CDD" id="cd17328">
    <property type="entry name" value="MFS_spinster_like"/>
    <property type="match status" value="1"/>
</dbReference>
<evidence type="ECO:0000256" key="5">
    <source>
        <dbReference type="ARBA" id="ARBA00023136"/>
    </source>
</evidence>
<feature type="transmembrane region" description="Helical" evidence="6">
    <location>
        <begin position="389"/>
        <end position="410"/>
    </location>
</feature>
<evidence type="ECO:0000256" key="2">
    <source>
        <dbReference type="ARBA" id="ARBA00022448"/>
    </source>
</evidence>
<keyword evidence="5 6" id="KW-0472">Membrane</keyword>
<feature type="transmembrane region" description="Helical" evidence="6">
    <location>
        <begin position="144"/>
        <end position="163"/>
    </location>
</feature>
<dbReference type="Pfam" id="PF07690">
    <property type="entry name" value="MFS_1"/>
    <property type="match status" value="1"/>
</dbReference>
<feature type="transmembrane region" description="Helical" evidence="6">
    <location>
        <begin position="17"/>
        <end position="42"/>
    </location>
</feature>
<feature type="transmembrane region" description="Helical" evidence="6">
    <location>
        <begin position="352"/>
        <end position="377"/>
    </location>
</feature>
<feature type="transmembrane region" description="Helical" evidence="6">
    <location>
        <begin position="169"/>
        <end position="193"/>
    </location>
</feature>
<protein>
    <submittedName>
        <fullName evidence="8">Spinster family MFS transporter</fullName>
    </submittedName>
</protein>
<reference evidence="8 9" key="1">
    <citation type="submission" date="2024-09" db="EMBL/GenBank/DDBJ databases">
        <authorList>
            <person name="Zhang Z.-H."/>
        </authorList>
    </citation>
    <scope>NUCLEOTIDE SEQUENCE [LARGE SCALE GENOMIC DNA]</scope>
    <source>
        <strain evidence="8 9">HHTR114</strain>
    </source>
</reference>
<dbReference type="InterPro" id="IPR020846">
    <property type="entry name" value="MFS_dom"/>
</dbReference>
<feature type="domain" description="Major facilitator superfamily (MFS) profile" evidence="7">
    <location>
        <begin position="18"/>
        <end position="416"/>
    </location>
</feature>
<evidence type="ECO:0000256" key="1">
    <source>
        <dbReference type="ARBA" id="ARBA00004141"/>
    </source>
</evidence>
<name>A0ABW1KUF0_9PROT</name>
<evidence type="ECO:0000313" key="8">
    <source>
        <dbReference type="EMBL" id="MFC6035743.1"/>
    </source>
</evidence>
<evidence type="ECO:0000256" key="4">
    <source>
        <dbReference type="ARBA" id="ARBA00022989"/>
    </source>
</evidence>
<dbReference type="InterPro" id="IPR011701">
    <property type="entry name" value="MFS"/>
</dbReference>
<dbReference type="PANTHER" id="PTHR23505">
    <property type="entry name" value="SPINSTER"/>
    <property type="match status" value="1"/>
</dbReference>
<keyword evidence="4 6" id="KW-1133">Transmembrane helix</keyword>
<dbReference type="Gene3D" id="1.20.1250.20">
    <property type="entry name" value="MFS general substrate transporter like domains"/>
    <property type="match status" value="2"/>
</dbReference>
<dbReference type="Proteomes" id="UP001596116">
    <property type="component" value="Unassembled WGS sequence"/>
</dbReference>
<organism evidence="8 9">
    <name type="scientific">Hyphococcus aureus</name>
    <dbReference type="NCBI Taxonomy" id="2666033"/>
    <lineage>
        <taxon>Bacteria</taxon>
        <taxon>Pseudomonadati</taxon>
        <taxon>Pseudomonadota</taxon>
        <taxon>Alphaproteobacteria</taxon>
        <taxon>Parvularculales</taxon>
        <taxon>Parvularculaceae</taxon>
        <taxon>Hyphococcus</taxon>
    </lineage>
</organism>
<evidence type="ECO:0000313" key="9">
    <source>
        <dbReference type="Proteomes" id="UP001596116"/>
    </source>
</evidence>
<dbReference type="PROSITE" id="PS50850">
    <property type="entry name" value="MFS"/>
    <property type="match status" value="1"/>
</dbReference>
<feature type="transmembrane region" description="Helical" evidence="6">
    <location>
        <begin position="319"/>
        <end position="340"/>
    </location>
</feature>
<accession>A0ABW1KUF0</accession>
<dbReference type="InterPro" id="IPR044770">
    <property type="entry name" value="MFS_spinster-like"/>
</dbReference>
<dbReference type="SUPFAM" id="SSF103473">
    <property type="entry name" value="MFS general substrate transporter"/>
    <property type="match status" value="1"/>
</dbReference>
<evidence type="ECO:0000259" key="7">
    <source>
        <dbReference type="PROSITE" id="PS50850"/>
    </source>
</evidence>
<sequence>MADTMTVEPYKPTYRNYVLFVLFLGYVVNALDRSILNILLPAIQEEFSLSYTQLGLLGGIAFALFYATCGIPIASLADRTSRKWILSGSIAFWSIMTAFCGLARSFPMLLAARIGTAIGEAGGSPPSHSLISDYFSLKKRGTALSIYALGVPLGGMIGLYLGGHGNDWWGWRTTFIVAGLPGLIVALLVAFTVKEPKRAAPSSGKTYNPFSALQLVAKRPAFLHMALAAAMHALVWYGAGNFNAVFLVQTHAMTTSQVGTWFASIALVGAFGTFFGGFLSDQLSQKYNDERFYMLVPGASVILGLPFQLLCYLHPDTNIVMVGFAINAFFASVFFGPSFAMAQALVPASNRALAASLLLFVQTMIGLGIGPLIAGMITDVFVPIFQANALRYALVTIALFNIWSGVHYYLASRTVREDILSAKAEA</sequence>
<comment type="subcellular location">
    <subcellularLocation>
        <location evidence="1">Membrane</location>
        <topology evidence="1">Multi-pass membrane protein</topology>
    </subcellularLocation>
</comment>
<gene>
    <name evidence="8" type="ORF">ACFMB1_09330</name>
</gene>
<dbReference type="PANTHER" id="PTHR23505:SF79">
    <property type="entry name" value="PROTEIN SPINSTER"/>
    <property type="match status" value="1"/>
</dbReference>
<evidence type="ECO:0000256" key="6">
    <source>
        <dbReference type="SAM" id="Phobius"/>
    </source>
</evidence>
<feature type="transmembrane region" description="Helical" evidence="6">
    <location>
        <begin position="292"/>
        <end position="313"/>
    </location>
</feature>
<evidence type="ECO:0000256" key="3">
    <source>
        <dbReference type="ARBA" id="ARBA00022692"/>
    </source>
</evidence>
<proteinExistence type="predicted"/>